<name>A0A6A4HVB9_9AGAR</name>
<accession>A0A6A4HVB9</accession>
<proteinExistence type="predicted"/>
<dbReference type="AlphaFoldDB" id="A0A6A4HVB9"/>
<gene>
    <name evidence="1" type="ORF">BT96DRAFT_990452</name>
</gene>
<dbReference type="EMBL" id="ML769427">
    <property type="protein sequence ID" value="KAE9403202.1"/>
    <property type="molecule type" value="Genomic_DNA"/>
</dbReference>
<dbReference type="OrthoDB" id="3009038at2759"/>
<evidence type="ECO:0000313" key="2">
    <source>
        <dbReference type="Proteomes" id="UP000799118"/>
    </source>
</evidence>
<reference evidence="1" key="1">
    <citation type="journal article" date="2019" name="Environ. Microbiol.">
        <title>Fungal ecological strategies reflected in gene transcription - a case study of two litter decomposers.</title>
        <authorList>
            <person name="Barbi F."/>
            <person name="Kohler A."/>
            <person name="Barry K."/>
            <person name="Baskaran P."/>
            <person name="Daum C."/>
            <person name="Fauchery L."/>
            <person name="Ihrmark K."/>
            <person name="Kuo A."/>
            <person name="LaButti K."/>
            <person name="Lipzen A."/>
            <person name="Morin E."/>
            <person name="Grigoriev I.V."/>
            <person name="Henrissat B."/>
            <person name="Lindahl B."/>
            <person name="Martin F."/>
        </authorList>
    </citation>
    <scope>NUCLEOTIDE SEQUENCE</scope>
    <source>
        <strain evidence="1">JB14</strain>
    </source>
</reference>
<protein>
    <submittedName>
        <fullName evidence="1">Uncharacterized protein</fullName>
    </submittedName>
</protein>
<keyword evidence="2" id="KW-1185">Reference proteome</keyword>
<dbReference type="Proteomes" id="UP000799118">
    <property type="component" value="Unassembled WGS sequence"/>
</dbReference>
<sequence length="158" mass="17725">MALMTRMRGSGCGTFGWSFAGDILELSDDDSVDEVTEINALKKELQSQKDRLIKIKISCSVPERLLWKTKEVFVQHKISKEGVVETFDNISSQIQELANRQLEHIPVGFRSIIGVISGSEQSKGLGAARLPKGIVAPRVYLQKNRPQNISFMVHDLYH</sequence>
<evidence type="ECO:0000313" key="1">
    <source>
        <dbReference type="EMBL" id="KAE9403202.1"/>
    </source>
</evidence>
<organism evidence="1 2">
    <name type="scientific">Gymnopus androsaceus JB14</name>
    <dbReference type="NCBI Taxonomy" id="1447944"/>
    <lineage>
        <taxon>Eukaryota</taxon>
        <taxon>Fungi</taxon>
        <taxon>Dikarya</taxon>
        <taxon>Basidiomycota</taxon>
        <taxon>Agaricomycotina</taxon>
        <taxon>Agaricomycetes</taxon>
        <taxon>Agaricomycetidae</taxon>
        <taxon>Agaricales</taxon>
        <taxon>Marasmiineae</taxon>
        <taxon>Omphalotaceae</taxon>
        <taxon>Gymnopus</taxon>
    </lineage>
</organism>